<dbReference type="AlphaFoldDB" id="A0A0E9RJ14"/>
<organism evidence="1">
    <name type="scientific">Anguilla anguilla</name>
    <name type="common">European freshwater eel</name>
    <name type="synonym">Muraena anguilla</name>
    <dbReference type="NCBI Taxonomy" id="7936"/>
    <lineage>
        <taxon>Eukaryota</taxon>
        <taxon>Metazoa</taxon>
        <taxon>Chordata</taxon>
        <taxon>Craniata</taxon>
        <taxon>Vertebrata</taxon>
        <taxon>Euteleostomi</taxon>
        <taxon>Actinopterygii</taxon>
        <taxon>Neopterygii</taxon>
        <taxon>Teleostei</taxon>
        <taxon>Anguilliformes</taxon>
        <taxon>Anguillidae</taxon>
        <taxon>Anguilla</taxon>
    </lineage>
</organism>
<sequence>MNYFFQIMVYSHNKFTLRSLKSLNLGQAG</sequence>
<accession>A0A0E9RJ14</accession>
<dbReference type="EMBL" id="GBXM01080264">
    <property type="protein sequence ID" value="JAH28313.1"/>
    <property type="molecule type" value="Transcribed_RNA"/>
</dbReference>
<evidence type="ECO:0000313" key="1">
    <source>
        <dbReference type="EMBL" id="JAH28313.1"/>
    </source>
</evidence>
<proteinExistence type="predicted"/>
<reference evidence="1" key="1">
    <citation type="submission" date="2014-11" db="EMBL/GenBank/DDBJ databases">
        <authorList>
            <person name="Amaro Gonzalez C."/>
        </authorList>
    </citation>
    <scope>NUCLEOTIDE SEQUENCE</scope>
</reference>
<protein>
    <submittedName>
        <fullName evidence="1">Uncharacterized protein</fullName>
    </submittedName>
</protein>
<reference evidence="1" key="2">
    <citation type="journal article" date="2015" name="Fish Shellfish Immunol.">
        <title>Early steps in the European eel (Anguilla anguilla)-Vibrio vulnificus interaction in the gills: Role of the RtxA13 toxin.</title>
        <authorList>
            <person name="Callol A."/>
            <person name="Pajuelo D."/>
            <person name="Ebbesson L."/>
            <person name="Teles M."/>
            <person name="MacKenzie S."/>
            <person name="Amaro C."/>
        </authorList>
    </citation>
    <scope>NUCLEOTIDE SEQUENCE</scope>
</reference>
<name>A0A0E9RJ14_ANGAN</name>